<dbReference type="SUPFAM" id="SSF57701">
    <property type="entry name" value="Zn2/Cys6 DNA-binding domain"/>
    <property type="match status" value="1"/>
</dbReference>
<feature type="region of interest" description="Disordered" evidence="7">
    <location>
        <begin position="85"/>
        <end position="116"/>
    </location>
</feature>
<dbReference type="GO" id="GO:0006351">
    <property type="term" value="P:DNA-templated transcription"/>
    <property type="evidence" value="ECO:0007669"/>
    <property type="project" value="InterPro"/>
</dbReference>
<dbReference type="PROSITE" id="PS50048">
    <property type="entry name" value="ZN2_CY6_FUNGAL_2"/>
    <property type="match status" value="1"/>
</dbReference>
<accession>A0A9W9CX89</accession>
<dbReference type="CDD" id="cd00067">
    <property type="entry name" value="GAL4"/>
    <property type="match status" value="1"/>
</dbReference>
<dbReference type="PANTHER" id="PTHR31845:SF10">
    <property type="entry name" value="ZN(II)2CYS6 TRANSCRIPTION FACTOR (EUROFUNG)"/>
    <property type="match status" value="1"/>
</dbReference>
<dbReference type="AlphaFoldDB" id="A0A9W9CX89"/>
<dbReference type="Proteomes" id="UP001140453">
    <property type="component" value="Unassembled WGS sequence"/>
</dbReference>
<keyword evidence="10" id="KW-1185">Reference proteome</keyword>
<name>A0A9W9CX89_9PEZI</name>
<dbReference type="CDD" id="cd12148">
    <property type="entry name" value="fungal_TF_MHR"/>
    <property type="match status" value="1"/>
</dbReference>
<keyword evidence="3" id="KW-0805">Transcription regulation</keyword>
<protein>
    <recommendedName>
        <fullName evidence="8">Zn(2)-C6 fungal-type domain-containing protein</fullName>
    </recommendedName>
</protein>
<feature type="region of interest" description="Disordered" evidence="7">
    <location>
        <begin position="646"/>
        <end position="665"/>
    </location>
</feature>
<keyword evidence="6" id="KW-0539">Nucleus</keyword>
<evidence type="ECO:0000256" key="3">
    <source>
        <dbReference type="ARBA" id="ARBA00023015"/>
    </source>
</evidence>
<organism evidence="9 10">
    <name type="scientific">Gnomoniopsis smithogilvyi</name>
    <dbReference type="NCBI Taxonomy" id="1191159"/>
    <lineage>
        <taxon>Eukaryota</taxon>
        <taxon>Fungi</taxon>
        <taxon>Dikarya</taxon>
        <taxon>Ascomycota</taxon>
        <taxon>Pezizomycotina</taxon>
        <taxon>Sordariomycetes</taxon>
        <taxon>Sordariomycetidae</taxon>
        <taxon>Diaporthales</taxon>
        <taxon>Gnomoniaceae</taxon>
        <taxon>Gnomoniopsis</taxon>
    </lineage>
</organism>
<comment type="caution">
    <text evidence="9">The sequence shown here is derived from an EMBL/GenBank/DDBJ whole genome shotgun (WGS) entry which is preliminary data.</text>
</comment>
<dbReference type="InterPro" id="IPR007219">
    <property type="entry name" value="XnlR_reg_dom"/>
</dbReference>
<keyword evidence="2" id="KW-0479">Metal-binding</keyword>
<feature type="compositionally biased region" description="Polar residues" evidence="7">
    <location>
        <begin position="88"/>
        <end position="116"/>
    </location>
</feature>
<evidence type="ECO:0000256" key="5">
    <source>
        <dbReference type="ARBA" id="ARBA00023163"/>
    </source>
</evidence>
<dbReference type="PROSITE" id="PS00463">
    <property type="entry name" value="ZN2_CY6_FUNGAL_1"/>
    <property type="match status" value="1"/>
</dbReference>
<evidence type="ECO:0000259" key="8">
    <source>
        <dbReference type="PROSITE" id="PS50048"/>
    </source>
</evidence>
<dbReference type="SMART" id="SM00066">
    <property type="entry name" value="GAL4"/>
    <property type="match status" value="1"/>
</dbReference>
<keyword evidence="5" id="KW-0804">Transcription</keyword>
<dbReference type="InterPro" id="IPR001138">
    <property type="entry name" value="Zn2Cys6_DnaBD"/>
</dbReference>
<dbReference type="Pfam" id="PF04082">
    <property type="entry name" value="Fungal_trans"/>
    <property type="match status" value="1"/>
</dbReference>
<dbReference type="PANTHER" id="PTHR31845">
    <property type="entry name" value="FINGER DOMAIN PROTEIN, PUTATIVE-RELATED"/>
    <property type="match status" value="1"/>
</dbReference>
<keyword evidence="4" id="KW-0238">DNA-binding</keyword>
<dbReference type="OrthoDB" id="5217604at2759"/>
<reference evidence="9" key="1">
    <citation type="submission" date="2022-10" db="EMBL/GenBank/DDBJ databases">
        <title>Tapping the CABI collections for fungal endophytes: first genome assemblies for Collariella, Neodidymelliopsis, Ascochyta clinopodiicola, Didymella pomorum, Didymosphaeria variabile, Neocosmospora piperis and Neocucurbitaria cava.</title>
        <authorList>
            <person name="Hill R."/>
        </authorList>
    </citation>
    <scope>NUCLEOTIDE SEQUENCE</scope>
    <source>
        <strain evidence="9">IMI 355082</strain>
    </source>
</reference>
<dbReference type="GO" id="GO:0008270">
    <property type="term" value="F:zinc ion binding"/>
    <property type="evidence" value="ECO:0007669"/>
    <property type="project" value="InterPro"/>
</dbReference>
<sequence length="721" mass="80014">MPEPTPASGDASRGTPEVQKYRPRACQSCARSKMRCVWPSEPGATPCQRCSKIQAPCTLPEINPRRRRGPSTRVGQLEEKIDGIMSLLNASQQIQQNSPDSGGQTPPSTATGGATSFEQSRNSIHQLLNPNVESNSSAANISITDAAEAVSTPPPSSNFQSHARFLPPAGLVPPASIATGPIPSPGPGSGSKLSAGSPNHASERDTRPTAAGEAVDVVKGFRVSFYEADRALNLFRSIYSPYFPFVVIPVMTTSFDLYDKSPFLFRTIVAVTTPQSPAIQAEFKLWFREYVAQHVVVNNERRLEILQAILIYLAWGDFYFMVDSQATNLIQLANAMVIDLGLNRWPIDYGKANYLMFKEGSISPKGRTPWKRKHTPDEMRAALGAFYTASLCSTMFRRHGPMTLNPYLVKSCEALALLDEYDSDKFLVALVKIQQLLNRVADIIPYGDDEAARSVQYAPIHMAITAAQKELEAVVRQQPPEVECNTLLWTHYYGTLCRLFEPALHIRLSTPSPDRTRALWTCLNAARDFFTSYTAIPPHNFPCMPFHSAHLSFCIVTTVRLLYPSDPSTDLDWTHSVARESTAFEGILDRLGNFFDEADRSCAGGQRRARYIDQDRSVLSVYREKLRWIREWCAVRARPDARQFSHGARQEQPFYRPEDTDGGVRAGNGENVGAAMEVEYSNGAQPQEQVLDEGFWEALFDWSWSGNGGMADYGMEVQAGA</sequence>
<evidence type="ECO:0000313" key="10">
    <source>
        <dbReference type="Proteomes" id="UP001140453"/>
    </source>
</evidence>
<evidence type="ECO:0000256" key="6">
    <source>
        <dbReference type="ARBA" id="ARBA00023242"/>
    </source>
</evidence>
<feature type="region of interest" description="Disordered" evidence="7">
    <location>
        <begin position="1"/>
        <end position="23"/>
    </location>
</feature>
<dbReference type="InterPro" id="IPR051089">
    <property type="entry name" value="prtT"/>
</dbReference>
<dbReference type="GO" id="GO:0000976">
    <property type="term" value="F:transcription cis-regulatory region binding"/>
    <property type="evidence" value="ECO:0007669"/>
    <property type="project" value="TreeGrafter"/>
</dbReference>
<dbReference type="GO" id="GO:0005634">
    <property type="term" value="C:nucleus"/>
    <property type="evidence" value="ECO:0007669"/>
    <property type="project" value="UniProtKB-SubCell"/>
</dbReference>
<evidence type="ECO:0000256" key="7">
    <source>
        <dbReference type="SAM" id="MobiDB-lite"/>
    </source>
</evidence>
<evidence type="ECO:0000256" key="1">
    <source>
        <dbReference type="ARBA" id="ARBA00004123"/>
    </source>
</evidence>
<comment type="subcellular location">
    <subcellularLocation>
        <location evidence="1">Nucleus</location>
    </subcellularLocation>
</comment>
<gene>
    <name evidence="9" type="ORF">N0V93_004548</name>
</gene>
<dbReference type="Gene3D" id="4.10.240.10">
    <property type="entry name" value="Zn(2)-C6 fungal-type DNA-binding domain"/>
    <property type="match status" value="1"/>
</dbReference>
<dbReference type="GO" id="GO:0000981">
    <property type="term" value="F:DNA-binding transcription factor activity, RNA polymerase II-specific"/>
    <property type="evidence" value="ECO:0007669"/>
    <property type="project" value="InterPro"/>
</dbReference>
<evidence type="ECO:0000256" key="2">
    <source>
        <dbReference type="ARBA" id="ARBA00022723"/>
    </source>
</evidence>
<evidence type="ECO:0000313" key="9">
    <source>
        <dbReference type="EMBL" id="KAJ4390949.1"/>
    </source>
</evidence>
<proteinExistence type="predicted"/>
<dbReference type="InterPro" id="IPR036864">
    <property type="entry name" value="Zn2-C6_fun-type_DNA-bd_sf"/>
</dbReference>
<dbReference type="EMBL" id="JAPEVB010000003">
    <property type="protein sequence ID" value="KAJ4390949.1"/>
    <property type="molecule type" value="Genomic_DNA"/>
</dbReference>
<evidence type="ECO:0000256" key="4">
    <source>
        <dbReference type="ARBA" id="ARBA00023125"/>
    </source>
</evidence>
<feature type="domain" description="Zn(2)-C6 fungal-type" evidence="8">
    <location>
        <begin position="25"/>
        <end position="59"/>
    </location>
</feature>
<feature type="region of interest" description="Disordered" evidence="7">
    <location>
        <begin position="174"/>
        <end position="210"/>
    </location>
</feature>